<keyword evidence="3" id="KW-1185">Reference proteome</keyword>
<dbReference type="AlphaFoldDB" id="A0A6M0K414"/>
<evidence type="ECO:0000313" key="2">
    <source>
        <dbReference type="EMBL" id="NEV64548.1"/>
    </source>
</evidence>
<organism evidence="2 3">
    <name type="scientific">Thiorhodococcus minor</name>
    <dbReference type="NCBI Taxonomy" id="57489"/>
    <lineage>
        <taxon>Bacteria</taxon>
        <taxon>Pseudomonadati</taxon>
        <taxon>Pseudomonadota</taxon>
        <taxon>Gammaproteobacteria</taxon>
        <taxon>Chromatiales</taxon>
        <taxon>Chromatiaceae</taxon>
        <taxon>Thiorhodococcus</taxon>
    </lineage>
</organism>
<name>A0A6M0K414_9GAMM</name>
<comment type="caution">
    <text evidence="2">The sequence shown here is derived from an EMBL/GenBank/DDBJ whole genome shotgun (WGS) entry which is preliminary data.</text>
</comment>
<feature type="transmembrane region" description="Helical" evidence="1">
    <location>
        <begin position="265"/>
        <end position="288"/>
    </location>
</feature>
<keyword evidence="1" id="KW-0472">Membrane</keyword>
<dbReference type="Proteomes" id="UP000483379">
    <property type="component" value="Unassembled WGS sequence"/>
</dbReference>
<accession>A0A6M0K414</accession>
<feature type="transmembrane region" description="Helical" evidence="1">
    <location>
        <begin position="22"/>
        <end position="41"/>
    </location>
</feature>
<keyword evidence="1" id="KW-0812">Transmembrane</keyword>
<reference evidence="2 3" key="1">
    <citation type="submission" date="2020-02" db="EMBL/GenBank/DDBJ databases">
        <title>Genome sequences of Thiorhodococcus mannitoliphagus and Thiorhodococcus minor, purple sulfur photosynthetic bacteria in the gammaproteobacterial family, Chromatiaceae.</title>
        <authorList>
            <person name="Aviles F.A."/>
            <person name="Meyer T.E."/>
            <person name="Kyndt J.A."/>
        </authorList>
    </citation>
    <scope>NUCLEOTIDE SEQUENCE [LARGE SCALE GENOMIC DNA]</scope>
    <source>
        <strain evidence="2 3">DSM 11518</strain>
    </source>
</reference>
<dbReference type="RefSeq" id="WP_164455399.1">
    <property type="nucleotide sequence ID" value="NZ_JAAIJQ010000097.1"/>
</dbReference>
<proteinExistence type="predicted"/>
<evidence type="ECO:0000313" key="3">
    <source>
        <dbReference type="Proteomes" id="UP000483379"/>
    </source>
</evidence>
<gene>
    <name evidence="2" type="ORF">G3446_22195</name>
</gene>
<evidence type="ECO:0000256" key="1">
    <source>
        <dbReference type="SAM" id="Phobius"/>
    </source>
</evidence>
<keyword evidence="1" id="KW-1133">Transmembrane helix</keyword>
<protein>
    <submittedName>
        <fullName evidence="2">Uncharacterized protein</fullName>
    </submittedName>
</protein>
<sequence length="345" mass="37442">MASVVVAVADEPRRGRLPAPRIGHLLVFGLLFAMVLAWFFLQTRQAQRIFLEDASEHSRLLADAVVLHTRGARLAEEATETILSSFLASSARFVAYLDGIAPFRSDELAAFAQEAGLSMIRIIRPDGIVQGPEGQLADLPGDCAPLGRLIRLESAHQILLGVRSQSDEGCIPVGMDSRQIEALEAAIGVSRALTAVRELPGVLVVRLVQGAGDGDAGAADVEQPLVRLRHAARGDVVAHARASIDGSTLLLDLDAGPLLAMRERLWWEFLGFVAVLTLSGALGAWLLYHHQRAHERRLLNYERRLSTQRAEAGLGRQTGLAGESNQDGLSAIWSARVDNWRQARQ</sequence>
<dbReference type="EMBL" id="JAAIJQ010000097">
    <property type="protein sequence ID" value="NEV64548.1"/>
    <property type="molecule type" value="Genomic_DNA"/>
</dbReference>